<evidence type="ECO:0000256" key="3">
    <source>
        <dbReference type="ARBA" id="ARBA00022618"/>
    </source>
</evidence>
<sequence length="671" mass="76614">MEEAPPPTNHILRPHHIDLLAVFLLLFKEYESKLPSPFTLHVYRVLLNEVSEVTEPKSHAEVLRELGAGPKGEDVEARKMLAKLRGVPGECRTPDSLTILFQNVTGLFLEKSEEEPPILMRRSIFGYFCRRCFISFVKLSFSGVAKLQKDYLVWCAGNVRAGYEAVEKDPLTNDSIIFKTHADMKSWAQPEPYAAWEKGQATGDETTASENLRRFFEQHFHESNDSGIRQHALLNLVRMHYLRNEFPAARKLLLEAITVARTSGDRLTLQHCIGMLHRLPHGESGRRPVLNEIQPDLNPLEILYDVKKLTTVAYAQPPSASFERIIQAMGLYDHWIDVQLATPVEAEQWGQHAVQAYVWRLIGCDHVAVVEENIVTAFTEVGGDDNNRFTVTLNRAYKRARQGKYDDGLAILLDPDVWRGISMDDYGLWAQKIWHILTLRASRRGQLRMYREFLRSRRPRHPSVYLPKEYFLFDGEGGSLPMITDELYQVIEMKQRFDQGPLAVEQLLTALWHSEFQCRLNLYRTGIILLADISLDFGMTKRSRKILEEIMPQVITGGDLEQRAMACFTFARCIIAAADITSDGLREAVRYLLIAESDYATLQCFKSLANVQYLLSVVYHNLGLEKQRDDAATRHMTTEEARKKVEVVAVDEQVKKIWEVVSQVGAALAAR</sequence>
<name>A0A0C3G5D0_PILCF</name>
<dbReference type="EMBL" id="KN832980">
    <property type="protein sequence ID" value="KIM87034.1"/>
    <property type="molecule type" value="Genomic_DNA"/>
</dbReference>
<keyword evidence="9" id="KW-1185">Reference proteome</keyword>
<evidence type="ECO:0000313" key="9">
    <source>
        <dbReference type="Proteomes" id="UP000054166"/>
    </source>
</evidence>
<evidence type="ECO:0000256" key="5">
    <source>
        <dbReference type="ARBA" id="ARBA00022786"/>
    </source>
</evidence>
<dbReference type="PANTHER" id="PTHR12830">
    <property type="entry name" value="ANAPHASE-PROMOTING COMPLEX SUBUNIT 5"/>
    <property type="match status" value="1"/>
</dbReference>
<dbReference type="Proteomes" id="UP000054166">
    <property type="component" value="Unassembled WGS sequence"/>
</dbReference>
<reference evidence="9" key="2">
    <citation type="submission" date="2015-01" db="EMBL/GenBank/DDBJ databases">
        <title>Evolutionary Origins and Diversification of the Mycorrhizal Mutualists.</title>
        <authorList>
            <consortium name="DOE Joint Genome Institute"/>
            <consortium name="Mycorrhizal Genomics Consortium"/>
            <person name="Kohler A."/>
            <person name="Kuo A."/>
            <person name="Nagy L.G."/>
            <person name="Floudas D."/>
            <person name="Copeland A."/>
            <person name="Barry K.W."/>
            <person name="Cichocki N."/>
            <person name="Veneault-Fourrey C."/>
            <person name="LaButti K."/>
            <person name="Lindquist E.A."/>
            <person name="Lipzen A."/>
            <person name="Lundell T."/>
            <person name="Morin E."/>
            <person name="Murat C."/>
            <person name="Riley R."/>
            <person name="Ohm R."/>
            <person name="Sun H."/>
            <person name="Tunlid A."/>
            <person name="Henrissat B."/>
            <person name="Grigoriev I.V."/>
            <person name="Hibbett D.S."/>
            <person name="Martin F."/>
        </authorList>
    </citation>
    <scope>NUCLEOTIDE SEQUENCE [LARGE SCALE GENOMIC DNA]</scope>
    <source>
        <strain evidence="9">F 1598</strain>
    </source>
</reference>
<proteinExistence type="inferred from homology"/>
<protein>
    <recommendedName>
        <fullName evidence="2">Anaphase-promoting complex subunit 5</fullName>
    </recommendedName>
</protein>
<evidence type="ECO:0000256" key="1">
    <source>
        <dbReference type="ARBA" id="ARBA00007450"/>
    </source>
</evidence>
<evidence type="ECO:0000256" key="2">
    <source>
        <dbReference type="ARBA" id="ARBA00016066"/>
    </source>
</evidence>
<dbReference type="STRING" id="765440.A0A0C3G5D0"/>
<accession>A0A0C3G5D0</accession>
<keyword evidence="5" id="KW-0833">Ubl conjugation pathway</keyword>
<keyword evidence="3" id="KW-0132">Cell division</keyword>
<keyword evidence="4" id="KW-0498">Mitosis</keyword>
<evidence type="ECO:0000259" key="7">
    <source>
        <dbReference type="Pfam" id="PF12862"/>
    </source>
</evidence>
<organism evidence="8 9">
    <name type="scientific">Piloderma croceum (strain F 1598)</name>
    <dbReference type="NCBI Taxonomy" id="765440"/>
    <lineage>
        <taxon>Eukaryota</taxon>
        <taxon>Fungi</taxon>
        <taxon>Dikarya</taxon>
        <taxon>Basidiomycota</taxon>
        <taxon>Agaricomycotina</taxon>
        <taxon>Agaricomycetes</taxon>
        <taxon>Agaricomycetidae</taxon>
        <taxon>Atheliales</taxon>
        <taxon>Atheliaceae</taxon>
        <taxon>Piloderma</taxon>
    </lineage>
</organism>
<keyword evidence="6" id="KW-0131">Cell cycle</keyword>
<dbReference type="InParanoid" id="A0A0C3G5D0"/>
<evidence type="ECO:0000313" key="8">
    <source>
        <dbReference type="EMBL" id="KIM87034.1"/>
    </source>
</evidence>
<dbReference type="AlphaFoldDB" id="A0A0C3G5D0"/>
<dbReference type="InterPro" id="IPR026000">
    <property type="entry name" value="Apc5_dom"/>
</dbReference>
<dbReference type="Pfam" id="PF12862">
    <property type="entry name" value="ANAPC5"/>
    <property type="match status" value="1"/>
</dbReference>
<evidence type="ECO:0000256" key="6">
    <source>
        <dbReference type="ARBA" id="ARBA00023306"/>
    </source>
</evidence>
<dbReference type="GO" id="GO:0070979">
    <property type="term" value="P:protein K11-linked ubiquitination"/>
    <property type="evidence" value="ECO:0007669"/>
    <property type="project" value="TreeGrafter"/>
</dbReference>
<feature type="domain" description="Anaphase-promoting complex subunit 5" evidence="7">
    <location>
        <begin position="205"/>
        <end position="279"/>
    </location>
</feature>
<dbReference type="GO" id="GO:0045842">
    <property type="term" value="P:positive regulation of mitotic metaphase/anaphase transition"/>
    <property type="evidence" value="ECO:0007669"/>
    <property type="project" value="TreeGrafter"/>
</dbReference>
<dbReference type="OrthoDB" id="2504561at2759"/>
<comment type="similarity">
    <text evidence="1">Belongs to the APC5 family.</text>
</comment>
<dbReference type="GO" id="GO:0005680">
    <property type="term" value="C:anaphase-promoting complex"/>
    <property type="evidence" value="ECO:0007669"/>
    <property type="project" value="InterPro"/>
</dbReference>
<dbReference type="GO" id="GO:0031145">
    <property type="term" value="P:anaphase-promoting complex-dependent catabolic process"/>
    <property type="evidence" value="ECO:0007669"/>
    <property type="project" value="TreeGrafter"/>
</dbReference>
<evidence type="ECO:0000256" key="4">
    <source>
        <dbReference type="ARBA" id="ARBA00022776"/>
    </source>
</evidence>
<gene>
    <name evidence="8" type="ORF">PILCRDRAFT_815471</name>
</gene>
<reference evidence="8 9" key="1">
    <citation type="submission" date="2014-04" db="EMBL/GenBank/DDBJ databases">
        <authorList>
            <consortium name="DOE Joint Genome Institute"/>
            <person name="Kuo A."/>
            <person name="Tarkka M."/>
            <person name="Buscot F."/>
            <person name="Kohler A."/>
            <person name="Nagy L.G."/>
            <person name="Floudas D."/>
            <person name="Copeland A."/>
            <person name="Barry K.W."/>
            <person name="Cichocki N."/>
            <person name="Veneault-Fourrey C."/>
            <person name="LaButti K."/>
            <person name="Lindquist E.A."/>
            <person name="Lipzen A."/>
            <person name="Lundell T."/>
            <person name="Morin E."/>
            <person name="Murat C."/>
            <person name="Sun H."/>
            <person name="Tunlid A."/>
            <person name="Henrissat B."/>
            <person name="Grigoriev I.V."/>
            <person name="Hibbett D.S."/>
            <person name="Martin F."/>
            <person name="Nordberg H.P."/>
            <person name="Cantor M.N."/>
            <person name="Hua S.X."/>
        </authorList>
    </citation>
    <scope>NUCLEOTIDE SEQUENCE [LARGE SCALE GENOMIC DNA]</scope>
    <source>
        <strain evidence="8 9">F 1598</strain>
    </source>
</reference>
<dbReference type="HOGENOM" id="CLU_025689_0_0_1"/>
<dbReference type="PANTHER" id="PTHR12830:SF9">
    <property type="entry name" value="ANAPHASE-PROMOTING COMPLEX SUBUNIT 5"/>
    <property type="match status" value="1"/>
</dbReference>
<dbReference type="GO" id="GO:0051301">
    <property type="term" value="P:cell division"/>
    <property type="evidence" value="ECO:0007669"/>
    <property type="project" value="UniProtKB-KW"/>
</dbReference>
<dbReference type="InterPro" id="IPR037679">
    <property type="entry name" value="Apc5"/>
</dbReference>